<evidence type="ECO:0000313" key="2">
    <source>
        <dbReference type="EMBL" id="RMB61826.1"/>
    </source>
</evidence>
<dbReference type="EMBL" id="REFW01000001">
    <property type="protein sequence ID" value="RMB61826.1"/>
    <property type="molecule type" value="Genomic_DNA"/>
</dbReference>
<evidence type="ECO:0000313" key="3">
    <source>
        <dbReference type="Proteomes" id="UP000275256"/>
    </source>
</evidence>
<name>A0A3M0GWT9_9ACTN</name>
<feature type="chain" id="PRO_5039546829" description="Secreted protein" evidence="1">
    <location>
        <begin position="24"/>
        <end position="62"/>
    </location>
</feature>
<proteinExistence type="predicted"/>
<dbReference type="Proteomes" id="UP000275256">
    <property type="component" value="Unassembled WGS sequence"/>
</dbReference>
<reference evidence="2 3" key="1">
    <citation type="submission" date="2018-10" db="EMBL/GenBank/DDBJ databases">
        <title>Tessaracoccus antarcticuss sp. nov., isolated from sediment.</title>
        <authorList>
            <person name="Zhou L.Y."/>
            <person name="Du Z.J."/>
        </authorList>
    </citation>
    <scope>NUCLEOTIDE SEQUENCE [LARGE SCALE GENOMIC DNA]</scope>
    <source>
        <strain evidence="2 3">JDX10</strain>
    </source>
</reference>
<feature type="signal peptide" evidence="1">
    <location>
        <begin position="1"/>
        <end position="23"/>
    </location>
</feature>
<gene>
    <name evidence="2" type="ORF">EAX62_04235</name>
</gene>
<dbReference type="AlphaFoldDB" id="A0A3M0GWT9"/>
<keyword evidence="3" id="KW-1185">Reference proteome</keyword>
<sequence length="62" mass="6575">MKTSWYVPSALVMVSATSFPSTRAWTAAFPMALPSRSVRSPEAVTVKSGASCAWTLREVGPG</sequence>
<comment type="caution">
    <text evidence="2">The sequence shown here is derived from an EMBL/GenBank/DDBJ whole genome shotgun (WGS) entry which is preliminary data.</text>
</comment>
<organism evidence="2 3">
    <name type="scientific">Tessaracoccus antarcticus</name>
    <dbReference type="NCBI Taxonomy" id="2479848"/>
    <lineage>
        <taxon>Bacteria</taxon>
        <taxon>Bacillati</taxon>
        <taxon>Actinomycetota</taxon>
        <taxon>Actinomycetes</taxon>
        <taxon>Propionibacteriales</taxon>
        <taxon>Propionibacteriaceae</taxon>
        <taxon>Tessaracoccus</taxon>
    </lineage>
</organism>
<protein>
    <recommendedName>
        <fullName evidence="4">Secreted protein</fullName>
    </recommendedName>
</protein>
<evidence type="ECO:0000256" key="1">
    <source>
        <dbReference type="SAM" id="SignalP"/>
    </source>
</evidence>
<accession>A0A3M0GWT9</accession>
<evidence type="ECO:0008006" key="4">
    <source>
        <dbReference type="Google" id="ProtNLM"/>
    </source>
</evidence>
<keyword evidence="1" id="KW-0732">Signal</keyword>